<reference evidence="3" key="1">
    <citation type="submission" date="2020-10" db="EMBL/GenBank/DDBJ databases">
        <authorList>
            <person name="Gilroy R."/>
        </authorList>
    </citation>
    <scope>NUCLEOTIDE SEQUENCE</scope>
    <source>
        <strain evidence="3">17073</strain>
    </source>
</reference>
<sequence length="470" mass="54333">MKHQYLNKTGNRSLLLFFAGWGMDANPFMQLKTDYADVLIAYDYSDCNFNNLEIPQTYRNTFLFAWSFGVFAAERWMEESQFKPTFSIAINGTLHPVDDTLGIPENIFNATLQQLSEQSLLKFYRRICSSSEQYDELLSHRPMRTIQSLRSELEAIRDEYLRKKTTPAHSQWSKAYVADYDRIFPPKAQIRQWENATTIVHIPDSHLPKRLVDIVLSNLIDKQLIKTKFEKCQLNYDNHAKCQHQAAQRLLDKWKEIDKSTGMSVYEIGCGSGIFTKLYAPIFHPKTICLNDIIEIRKNFFSGIDCPLSYFCADAEYEYPRNVFERIVSSSAIQWFENTSAWLNNIRDTLADEGLIVLSTFGKDNLAEMRLVTPFSLNYLSVQDWQNALANSGFLPLILEEEKIQHQFDSPIDLINSLRHTGVNGIITGSPESPKQLISKIQANIPRDENGRFQLTYNPIYIIAKKLRQK</sequence>
<name>A0A9D1IK34_9BACT</name>
<keyword evidence="2" id="KW-0808">Transferase</keyword>
<dbReference type="GO" id="GO:0032259">
    <property type="term" value="P:methylation"/>
    <property type="evidence" value="ECO:0007669"/>
    <property type="project" value="UniProtKB-KW"/>
</dbReference>
<proteinExistence type="predicted"/>
<evidence type="ECO:0000256" key="2">
    <source>
        <dbReference type="ARBA" id="ARBA00022679"/>
    </source>
</evidence>
<evidence type="ECO:0000256" key="1">
    <source>
        <dbReference type="ARBA" id="ARBA00022603"/>
    </source>
</evidence>
<evidence type="ECO:0000313" key="4">
    <source>
        <dbReference type="Proteomes" id="UP000824076"/>
    </source>
</evidence>
<organism evidence="3 4">
    <name type="scientific">Candidatus Limisoma intestinavium</name>
    <dbReference type="NCBI Taxonomy" id="2840856"/>
    <lineage>
        <taxon>Bacteria</taxon>
        <taxon>Pseudomonadati</taxon>
        <taxon>Bacteroidota</taxon>
        <taxon>Bacteroidia</taxon>
        <taxon>Bacteroidales</taxon>
        <taxon>Candidatus Limisoma</taxon>
    </lineage>
</organism>
<protein>
    <submittedName>
        <fullName evidence="3">DUF452 family protein</fullName>
    </submittedName>
</protein>
<reference evidence="3" key="2">
    <citation type="journal article" date="2021" name="PeerJ">
        <title>Extensive microbial diversity within the chicken gut microbiome revealed by metagenomics and culture.</title>
        <authorList>
            <person name="Gilroy R."/>
            <person name="Ravi A."/>
            <person name="Getino M."/>
            <person name="Pursley I."/>
            <person name="Horton D.L."/>
            <person name="Alikhan N.F."/>
            <person name="Baker D."/>
            <person name="Gharbi K."/>
            <person name="Hall N."/>
            <person name="Watson M."/>
            <person name="Adriaenssens E.M."/>
            <person name="Foster-Nyarko E."/>
            <person name="Jarju S."/>
            <person name="Secka A."/>
            <person name="Antonio M."/>
            <person name="Oren A."/>
            <person name="Chaudhuri R.R."/>
            <person name="La Ragione R."/>
            <person name="Hildebrand F."/>
            <person name="Pallen M.J."/>
        </authorList>
    </citation>
    <scope>NUCLEOTIDE SEQUENCE</scope>
    <source>
        <strain evidence="3">17073</strain>
    </source>
</reference>
<dbReference type="GO" id="GO:0008168">
    <property type="term" value="F:methyltransferase activity"/>
    <property type="evidence" value="ECO:0007669"/>
    <property type="project" value="UniProtKB-KW"/>
</dbReference>
<evidence type="ECO:0000313" key="3">
    <source>
        <dbReference type="EMBL" id="HIU38523.1"/>
    </source>
</evidence>
<dbReference type="CDD" id="cd02440">
    <property type="entry name" value="AdoMet_MTases"/>
    <property type="match status" value="1"/>
</dbReference>
<comment type="caution">
    <text evidence="3">The sequence shown here is derived from an EMBL/GenBank/DDBJ whole genome shotgun (WGS) entry which is preliminary data.</text>
</comment>
<dbReference type="PANTHER" id="PTHR13090">
    <property type="entry name" value="ARGININE-HYDROXYLASE NDUFAF5, MITOCHONDRIAL"/>
    <property type="match status" value="1"/>
</dbReference>
<dbReference type="InterPro" id="IPR029063">
    <property type="entry name" value="SAM-dependent_MTases_sf"/>
</dbReference>
<dbReference type="AlphaFoldDB" id="A0A9D1IK34"/>
<dbReference type="Proteomes" id="UP000824076">
    <property type="component" value="Unassembled WGS sequence"/>
</dbReference>
<accession>A0A9D1IK34</accession>
<gene>
    <name evidence="3" type="ORF">IAD18_02510</name>
</gene>
<dbReference type="Gene3D" id="3.40.50.150">
    <property type="entry name" value="Vaccinia Virus protein VP39"/>
    <property type="match status" value="1"/>
</dbReference>
<keyword evidence="1" id="KW-0489">Methyltransferase</keyword>
<dbReference type="InterPro" id="IPR007398">
    <property type="entry name" value="BioG"/>
</dbReference>
<dbReference type="EMBL" id="DVMS01000067">
    <property type="protein sequence ID" value="HIU38523.1"/>
    <property type="molecule type" value="Genomic_DNA"/>
</dbReference>
<dbReference type="SUPFAM" id="SSF53335">
    <property type="entry name" value="S-adenosyl-L-methionine-dependent methyltransferases"/>
    <property type="match status" value="1"/>
</dbReference>
<dbReference type="Pfam" id="PF13489">
    <property type="entry name" value="Methyltransf_23"/>
    <property type="match status" value="1"/>
</dbReference>
<dbReference type="PANTHER" id="PTHR13090:SF1">
    <property type="entry name" value="ARGININE-HYDROXYLASE NDUFAF5, MITOCHONDRIAL"/>
    <property type="match status" value="1"/>
</dbReference>
<dbReference type="Pfam" id="PF04301">
    <property type="entry name" value="BioG"/>
    <property type="match status" value="1"/>
</dbReference>
<dbReference type="InterPro" id="IPR050602">
    <property type="entry name" value="Malonyl-ACP_OMT"/>
</dbReference>